<sequence length="144" mass="16168">MTEGMEMMQNAFLTKQTERAEESAPAVELMQTKSSPEEQLDGVSSQLKDIFQTKFVIHGSEWTVWDWTIFVIIIAIVIVASLVAFLFCCLIGSDRETDEREAREKAEMEQTDKKNTDYKKDEPQLVASIGAGDSFKDPKEAAPA</sequence>
<accession>A0A7S3FUB3</accession>
<keyword evidence="2" id="KW-0812">Transmembrane</keyword>
<reference evidence="3" key="1">
    <citation type="submission" date="2021-01" db="EMBL/GenBank/DDBJ databases">
        <authorList>
            <person name="Corre E."/>
            <person name="Pelletier E."/>
            <person name="Niang G."/>
            <person name="Scheremetjew M."/>
            <person name="Finn R."/>
            <person name="Kale V."/>
            <person name="Holt S."/>
            <person name="Cochrane G."/>
            <person name="Meng A."/>
            <person name="Brown T."/>
            <person name="Cohen L."/>
        </authorList>
    </citation>
    <scope>NUCLEOTIDE SEQUENCE</scope>
    <source>
        <strain evidence="3">Ras09</strain>
    </source>
</reference>
<protein>
    <submittedName>
        <fullName evidence="3">Uncharacterized protein</fullName>
    </submittedName>
</protein>
<evidence type="ECO:0000256" key="1">
    <source>
        <dbReference type="SAM" id="MobiDB-lite"/>
    </source>
</evidence>
<dbReference type="AlphaFoldDB" id="A0A7S3FUB3"/>
<keyword evidence="2" id="KW-0472">Membrane</keyword>
<dbReference type="EMBL" id="HBIA01007445">
    <property type="protein sequence ID" value="CAE0232047.1"/>
    <property type="molecule type" value="Transcribed_RNA"/>
</dbReference>
<feature type="compositionally biased region" description="Basic and acidic residues" evidence="1">
    <location>
        <begin position="96"/>
        <end position="123"/>
    </location>
</feature>
<feature type="transmembrane region" description="Helical" evidence="2">
    <location>
        <begin position="67"/>
        <end position="93"/>
    </location>
</feature>
<feature type="region of interest" description="Disordered" evidence="1">
    <location>
        <begin position="96"/>
        <end position="144"/>
    </location>
</feature>
<feature type="compositionally biased region" description="Basic and acidic residues" evidence="1">
    <location>
        <begin position="134"/>
        <end position="144"/>
    </location>
</feature>
<proteinExistence type="predicted"/>
<organism evidence="3">
    <name type="scientific">Strombidium rassoulzadegani</name>
    <dbReference type="NCBI Taxonomy" id="1082188"/>
    <lineage>
        <taxon>Eukaryota</taxon>
        <taxon>Sar</taxon>
        <taxon>Alveolata</taxon>
        <taxon>Ciliophora</taxon>
        <taxon>Intramacronucleata</taxon>
        <taxon>Spirotrichea</taxon>
        <taxon>Oligotrichia</taxon>
        <taxon>Strombidiidae</taxon>
        <taxon>Strombidium</taxon>
    </lineage>
</organism>
<name>A0A7S3FUB3_9SPIT</name>
<keyword evidence="2" id="KW-1133">Transmembrane helix</keyword>
<evidence type="ECO:0000256" key="2">
    <source>
        <dbReference type="SAM" id="Phobius"/>
    </source>
</evidence>
<evidence type="ECO:0000313" key="3">
    <source>
        <dbReference type="EMBL" id="CAE0232047.1"/>
    </source>
</evidence>
<gene>
    <name evidence="3" type="ORF">SRAS04492_LOCUS3845</name>
</gene>